<dbReference type="InterPro" id="IPR001638">
    <property type="entry name" value="Solute-binding_3/MltF_N"/>
</dbReference>
<feature type="signal peptide" evidence="2">
    <location>
        <begin position="1"/>
        <end position="23"/>
    </location>
</feature>
<evidence type="ECO:0000256" key="2">
    <source>
        <dbReference type="SAM" id="SignalP"/>
    </source>
</evidence>
<feature type="domain" description="Solute-binding protein family 3/N-terminal" evidence="3">
    <location>
        <begin position="33"/>
        <end position="260"/>
    </location>
</feature>
<dbReference type="Gene3D" id="3.40.190.10">
    <property type="entry name" value="Periplasmic binding protein-like II"/>
    <property type="match status" value="2"/>
</dbReference>
<dbReference type="PROSITE" id="PS51257">
    <property type="entry name" value="PROKAR_LIPOPROTEIN"/>
    <property type="match status" value="1"/>
</dbReference>
<dbReference type="AlphaFoldDB" id="A0A6A8M757"/>
<comment type="caution">
    <text evidence="4">The sequence shown here is derived from an EMBL/GenBank/DDBJ whole genome shotgun (WGS) entry which is preliminary data.</text>
</comment>
<dbReference type="Pfam" id="PF00497">
    <property type="entry name" value="SBP_bac_3"/>
    <property type="match status" value="1"/>
</dbReference>
<dbReference type="RefSeq" id="WP_154571993.1">
    <property type="nucleotide sequence ID" value="NZ_DBEZJY010000018.1"/>
</dbReference>
<proteinExistence type="predicted"/>
<organism evidence="4">
    <name type="scientific">Baileyella intestinalis</name>
    <dbReference type="NCBI Taxonomy" id="2606709"/>
    <lineage>
        <taxon>Bacteria</taxon>
        <taxon>Bacillati</taxon>
        <taxon>Bacillota</taxon>
        <taxon>Clostridia</taxon>
        <taxon>Peptostreptococcales</taxon>
        <taxon>Anaerovoracaceae</taxon>
        <taxon>Baileyella</taxon>
    </lineage>
</organism>
<dbReference type="SMART" id="SM00062">
    <property type="entry name" value="PBPb"/>
    <property type="match status" value="1"/>
</dbReference>
<gene>
    <name evidence="4" type="ORF">FYJ66_02800</name>
</gene>
<dbReference type="EMBL" id="VUNB01000002">
    <property type="protein sequence ID" value="MST68520.1"/>
    <property type="molecule type" value="Genomic_DNA"/>
</dbReference>
<evidence type="ECO:0000259" key="3">
    <source>
        <dbReference type="SMART" id="SM00062"/>
    </source>
</evidence>
<dbReference type="SUPFAM" id="SSF53850">
    <property type="entry name" value="Periplasmic binding protein-like II"/>
    <property type="match status" value="1"/>
</dbReference>
<accession>A0A6A8M757</accession>
<protein>
    <submittedName>
        <fullName evidence="4">Basic amino acid ABC transporter substrate-binding protein</fullName>
    </submittedName>
</protein>
<reference evidence="4" key="1">
    <citation type="submission" date="2019-09" db="EMBL/GenBank/DDBJ databases">
        <title>In-depth cultivation of the pig gut microbiome towards novel bacterial diversity and tailored functional studies.</title>
        <authorList>
            <person name="Wylensek D."/>
            <person name="Hitch T.C.A."/>
            <person name="Clavel T."/>
        </authorList>
    </citation>
    <scope>NUCLEOTIDE SEQUENCE</scope>
    <source>
        <strain evidence="4">RF-744-FAT-WT-3</strain>
    </source>
</reference>
<evidence type="ECO:0000313" key="4">
    <source>
        <dbReference type="EMBL" id="MST68520.1"/>
    </source>
</evidence>
<evidence type="ECO:0000256" key="1">
    <source>
        <dbReference type="ARBA" id="ARBA00022729"/>
    </source>
</evidence>
<dbReference type="CDD" id="cd13624">
    <property type="entry name" value="PBP2_Arg_Lys_His"/>
    <property type="match status" value="1"/>
</dbReference>
<keyword evidence="1 2" id="KW-0732">Signal</keyword>
<feature type="chain" id="PRO_5039672233" evidence="2">
    <location>
        <begin position="24"/>
        <end position="264"/>
    </location>
</feature>
<sequence length="264" mass="28634">MKSSLFKKVLLVSLSCIMAVMLASCGKSGSKDEYVAVTEPTYPPFESTNDDGKLVGFDIDLINAIAKDQGFKVKMKTMSFDSLVPAVEAGNADLIVAGMNKTPSRAKHVNFSDPYYNAGQFYMVMNNSAINSEADMNSNTKVAVQIGTTTEEYLKKLQKEGKIGQVVSLNEYSTCVLQLENGDVDAVAGDMPVLDEYMNKKPGTYKTAGAISTANADDSMLAIAVSKKNDELLKKVNKGLEDVMKDGTYDKLCKKWGVTGLDHK</sequence>
<dbReference type="PANTHER" id="PTHR35936">
    <property type="entry name" value="MEMBRANE-BOUND LYTIC MUREIN TRANSGLYCOSYLASE F"/>
    <property type="match status" value="1"/>
</dbReference>
<dbReference type="PANTHER" id="PTHR35936:SF17">
    <property type="entry name" value="ARGININE-BINDING EXTRACELLULAR PROTEIN ARTP"/>
    <property type="match status" value="1"/>
</dbReference>
<name>A0A6A8M757_9FIRM</name>